<evidence type="ECO:0000313" key="7">
    <source>
        <dbReference type="Proteomes" id="UP000280346"/>
    </source>
</evidence>
<keyword evidence="4" id="KW-0804">Transcription</keyword>
<dbReference type="Pfam" id="PF08220">
    <property type="entry name" value="HTH_DeoR"/>
    <property type="match status" value="1"/>
</dbReference>
<protein>
    <submittedName>
        <fullName evidence="6">DeoR/GlpR transcriptional regulator</fullName>
    </submittedName>
</protein>
<keyword evidence="2" id="KW-0805">Transcription regulation</keyword>
<dbReference type="GO" id="GO:0003677">
    <property type="term" value="F:DNA binding"/>
    <property type="evidence" value="ECO:0007669"/>
    <property type="project" value="UniProtKB-KW"/>
</dbReference>
<evidence type="ECO:0000313" key="6">
    <source>
        <dbReference type="EMBL" id="RUQ74526.1"/>
    </source>
</evidence>
<dbReference type="SUPFAM" id="SSF46785">
    <property type="entry name" value="Winged helix' DNA-binding domain"/>
    <property type="match status" value="1"/>
</dbReference>
<comment type="caution">
    <text evidence="6">The sequence shown here is derived from an EMBL/GenBank/DDBJ whole genome shotgun (WGS) entry which is preliminary data.</text>
</comment>
<dbReference type="Pfam" id="PF00455">
    <property type="entry name" value="DeoRC"/>
    <property type="match status" value="1"/>
</dbReference>
<dbReference type="GO" id="GO:0003700">
    <property type="term" value="F:DNA-binding transcription factor activity"/>
    <property type="evidence" value="ECO:0007669"/>
    <property type="project" value="InterPro"/>
</dbReference>
<evidence type="ECO:0000256" key="2">
    <source>
        <dbReference type="ARBA" id="ARBA00023015"/>
    </source>
</evidence>
<dbReference type="Gene3D" id="1.10.10.10">
    <property type="entry name" value="Winged helix-like DNA-binding domain superfamily/Winged helix DNA-binding domain"/>
    <property type="match status" value="1"/>
</dbReference>
<feature type="domain" description="HTH deoR-type" evidence="5">
    <location>
        <begin position="3"/>
        <end position="58"/>
    </location>
</feature>
<dbReference type="InterPro" id="IPR050313">
    <property type="entry name" value="Carb_Metab_HTH_regulators"/>
</dbReference>
<reference evidence="6 7" key="1">
    <citation type="submission" date="2018-12" db="EMBL/GenBank/DDBJ databases">
        <authorList>
            <person name="Yang Y."/>
        </authorList>
    </citation>
    <scope>NUCLEOTIDE SEQUENCE [LARGE SCALE GENOMIC DNA]</scope>
    <source>
        <strain evidence="6 7">GSF71</strain>
    </source>
</reference>
<dbReference type="InterPro" id="IPR037171">
    <property type="entry name" value="NagB/RpiA_transferase-like"/>
</dbReference>
<evidence type="ECO:0000256" key="3">
    <source>
        <dbReference type="ARBA" id="ARBA00023125"/>
    </source>
</evidence>
<dbReference type="InterPro" id="IPR018356">
    <property type="entry name" value="Tscrpt_reg_HTH_DeoR_CS"/>
</dbReference>
<keyword evidence="3" id="KW-0238">DNA-binding</keyword>
<dbReference type="PANTHER" id="PTHR30363">
    <property type="entry name" value="HTH-TYPE TRANSCRIPTIONAL REGULATOR SRLR-RELATED"/>
    <property type="match status" value="1"/>
</dbReference>
<dbReference type="Proteomes" id="UP000280346">
    <property type="component" value="Unassembled WGS sequence"/>
</dbReference>
<dbReference type="PROSITE" id="PS00894">
    <property type="entry name" value="HTH_DEOR_1"/>
    <property type="match status" value="1"/>
</dbReference>
<organism evidence="6 7">
    <name type="scientific">Azospirillum doebereinerae</name>
    <dbReference type="NCBI Taxonomy" id="92933"/>
    <lineage>
        <taxon>Bacteria</taxon>
        <taxon>Pseudomonadati</taxon>
        <taxon>Pseudomonadota</taxon>
        <taxon>Alphaproteobacteria</taxon>
        <taxon>Rhodospirillales</taxon>
        <taxon>Azospirillaceae</taxon>
        <taxon>Azospirillum</taxon>
    </lineage>
</organism>
<dbReference type="PROSITE" id="PS51000">
    <property type="entry name" value="HTH_DEOR_2"/>
    <property type="match status" value="1"/>
</dbReference>
<keyword evidence="1" id="KW-0678">Repressor</keyword>
<name>A0A3S0V2X1_9PROT</name>
<gene>
    <name evidence="6" type="ORF">EJ913_05620</name>
</gene>
<evidence type="ECO:0000259" key="5">
    <source>
        <dbReference type="PROSITE" id="PS51000"/>
    </source>
</evidence>
<keyword evidence="7" id="KW-1185">Reference proteome</keyword>
<dbReference type="SUPFAM" id="SSF100950">
    <property type="entry name" value="NagB/RpiA/CoA transferase-like"/>
    <property type="match status" value="1"/>
</dbReference>
<dbReference type="InterPro" id="IPR014036">
    <property type="entry name" value="DeoR-like_C"/>
</dbReference>
<dbReference type="OrthoDB" id="9814815at2"/>
<dbReference type="InterPro" id="IPR001034">
    <property type="entry name" value="DeoR_HTH"/>
</dbReference>
<dbReference type="PRINTS" id="PR00037">
    <property type="entry name" value="HTHLACR"/>
</dbReference>
<accession>A0A3S0V2X1</accession>
<proteinExistence type="predicted"/>
<dbReference type="InterPro" id="IPR036390">
    <property type="entry name" value="WH_DNA-bd_sf"/>
</dbReference>
<dbReference type="RefSeq" id="WP_126995656.1">
    <property type="nucleotide sequence ID" value="NZ_CP173191.1"/>
</dbReference>
<dbReference type="SMART" id="SM00420">
    <property type="entry name" value="HTH_DEOR"/>
    <property type="match status" value="1"/>
</dbReference>
<dbReference type="Gene3D" id="3.40.50.1360">
    <property type="match status" value="1"/>
</dbReference>
<sequence length="254" mass="26863">MLTTERKALILATLAQEGRVVAKGFSQKLGLSEDTIRRDLRELAAEGLLQRVHGGALPASKALADLPTRRKLSVDDKAAIAKAAAGMVRNGQIVFLDGGTSAVALARALPLNLRVTVATHSPDVAVALLDHPGVEVELIGGRIYKHSNVAVGAVAIEAISHIRADIYFMGVTGIHPEHGLTTGDREEAAIKRAIGRQSAETIVLASREKLGAVSAYGVVGLDEVDALIVEKSCLADALKPYEQRDVSIIRASFE</sequence>
<dbReference type="SMART" id="SM01134">
    <property type="entry name" value="DeoRC"/>
    <property type="match status" value="1"/>
</dbReference>
<dbReference type="AlphaFoldDB" id="A0A3S0V2X1"/>
<dbReference type="PANTHER" id="PTHR30363:SF4">
    <property type="entry name" value="GLYCEROL-3-PHOSPHATE REGULON REPRESSOR"/>
    <property type="match status" value="1"/>
</dbReference>
<evidence type="ECO:0000256" key="4">
    <source>
        <dbReference type="ARBA" id="ARBA00023163"/>
    </source>
</evidence>
<dbReference type="InterPro" id="IPR036388">
    <property type="entry name" value="WH-like_DNA-bd_sf"/>
</dbReference>
<dbReference type="EMBL" id="RZIJ01000003">
    <property type="protein sequence ID" value="RUQ74526.1"/>
    <property type="molecule type" value="Genomic_DNA"/>
</dbReference>
<evidence type="ECO:0000256" key="1">
    <source>
        <dbReference type="ARBA" id="ARBA00022491"/>
    </source>
</evidence>